<dbReference type="InterPro" id="IPR051545">
    <property type="entry name" value="NAD(P)H_dehydrogenase_qn"/>
</dbReference>
<gene>
    <name evidence="4" type="ORF">E6C76_07185</name>
</gene>
<dbReference type="Proteomes" id="UP000308430">
    <property type="component" value="Unassembled WGS sequence"/>
</dbReference>
<name>A0A4S4B1Z2_9RHOO</name>
<dbReference type="AlphaFoldDB" id="A0A4S4B1Z2"/>
<proteinExistence type="inferred from homology"/>
<dbReference type="InterPro" id="IPR003680">
    <property type="entry name" value="Flavodoxin_fold"/>
</dbReference>
<evidence type="ECO:0000256" key="2">
    <source>
        <dbReference type="ARBA" id="ARBA00023002"/>
    </source>
</evidence>
<keyword evidence="5" id="KW-1185">Reference proteome</keyword>
<dbReference type="SUPFAM" id="SSF52218">
    <property type="entry name" value="Flavoproteins"/>
    <property type="match status" value="1"/>
</dbReference>
<evidence type="ECO:0000313" key="4">
    <source>
        <dbReference type="EMBL" id="THF66601.1"/>
    </source>
</evidence>
<dbReference type="Gene3D" id="3.40.50.360">
    <property type="match status" value="1"/>
</dbReference>
<dbReference type="PANTHER" id="PTHR10204">
    <property type="entry name" value="NAD P H OXIDOREDUCTASE-RELATED"/>
    <property type="match status" value="1"/>
</dbReference>
<evidence type="ECO:0000259" key="3">
    <source>
        <dbReference type="Pfam" id="PF02525"/>
    </source>
</evidence>
<dbReference type="GO" id="GO:0005829">
    <property type="term" value="C:cytosol"/>
    <property type="evidence" value="ECO:0007669"/>
    <property type="project" value="TreeGrafter"/>
</dbReference>
<protein>
    <submittedName>
        <fullName evidence="4">NAD(P)H-dependent oxidoreductase</fullName>
    </submittedName>
</protein>
<dbReference type="OrthoDB" id="9798454at2"/>
<evidence type="ECO:0000313" key="5">
    <source>
        <dbReference type="Proteomes" id="UP000308430"/>
    </source>
</evidence>
<feature type="domain" description="Flavodoxin-like fold" evidence="3">
    <location>
        <begin position="3"/>
        <end position="174"/>
    </location>
</feature>
<dbReference type="PANTHER" id="PTHR10204:SF34">
    <property type="entry name" value="NAD(P)H DEHYDROGENASE [QUINONE] 1 ISOFORM 1"/>
    <property type="match status" value="1"/>
</dbReference>
<dbReference type="GO" id="GO:0003955">
    <property type="term" value="F:NAD(P)H dehydrogenase (quinone) activity"/>
    <property type="evidence" value="ECO:0007669"/>
    <property type="project" value="TreeGrafter"/>
</dbReference>
<keyword evidence="2" id="KW-0560">Oxidoreductase</keyword>
<sequence>MVKRVLIIQGHPAEQSLCEALAKAYEQGAQESGHTVRLLTVRDLKFDPVLHEGYKVIQPLEADLILAQNEIKSADHIVIIFPAWWGGMPALLKGFIDRVFLPGFAFKYHQGSPWWDKLLKGKSAHLIVTMDTPPWYFRVFYRDAGINQMRRTILQYCGVDPVKVTRIGRVKDTTDAWRNAWLSKIKVFGRNA</sequence>
<comment type="caution">
    <text evidence="4">The sequence shown here is derived from an EMBL/GenBank/DDBJ whole genome shotgun (WGS) entry which is preliminary data.</text>
</comment>
<accession>A0A4S4B1Z2</accession>
<dbReference type="EMBL" id="SSOC01000002">
    <property type="protein sequence ID" value="THF66601.1"/>
    <property type="molecule type" value="Genomic_DNA"/>
</dbReference>
<organism evidence="4 5">
    <name type="scientific">Pseudothauera nasutitermitis</name>
    <dbReference type="NCBI Taxonomy" id="2565930"/>
    <lineage>
        <taxon>Bacteria</taxon>
        <taxon>Pseudomonadati</taxon>
        <taxon>Pseudomonadota</taxon>
        <taxon>Betaproteobacteria</taxon>
        <taxon>Rhodocyclales</taxon>
        <taxon>Zoogloeaceae</taxon>
        <taxon>Pseudothauera</taxon>
    </lineage>
</organism>
<dbReference type="RefSeq" id="WP_136347542.1">
    <property type="nucleotide sequence ID" value="NZ_SSOC01000002.1"/>
</dbReference>
<comment type="similarity">
    <text evidence="1">Belongs to the NAD(P)H dehydrogenase (quinone) family.</text>
</comment>
<dbReference type="Pfam" id="PF02525">
    <property type="entry name" value="Flavodoxin_2"/>
    <property type="match status" value="1"/>
</dbReference>
<evidence type="ECO:0000256" key="1">
    <source>
        <dbReference type="ARBA" id="ARBA00006252"/>
    </source>
</evidence>
<dbReference type="InterPro" id="IPR029039">
    <property type="entry name" value="Flavoprotein-like_sf"/>
</dbReference>
<reference evidence="4 5" key="1">
    <citation type="submission" date="2019-04" db="EMBL/GenBank/DDBJ databases">
        <title>Azoarcus nasutitermitis sp. nov. isolated from termite nest.</title>
        <authorList>
            <person name="Lin S.-Y."/>
            <person name="Hameed A."/>
            <person name="Hsu Y.-H."/>
            <person name="Young C.-C."/>
        </authorList>
    </citation>
    <scope>NUCLEOTIDE SEQUENCE [LARGE SCALE GENOMIC DNA]</scope>
    <source>
        <strain evidence="4 5">CC-YHH838</strain>
    </source>
</reference>